<dbReference type="EMBL" id="CAADFO010000069">
    <property type="protein sequence ID" value="VFK30683.1"/>
    <property type="molecule type" value="Genomic_DNA"/>
</dbReference>
<accession>A0A450XY86</accession>
<dbReference type="EMBL" id="CAADFQ010000066">
    <property type="protein sequence ID" value="VFK34251.1"/>
    <property type="molecule type" value="Genomic_DNA"/>
</dbReference>
<evidence type="ECO:0000256" key="1">
    <source>
        <dbReference type="SAM" id="MobiDB-lite"/>
    </source>
</evidence>
<dbReference type="GO" id="GO:0031419">
    <property type="term" value="F:cobalamin binding"/>
    <property type="evidence" value="ECO:0007669"/>
    <property type="project" value="InterPro"/>
</dbReference>
<proteinExistence type="predicted"/>
<evidence type="ECO:0000259" key="2">
    <source>
        <dbReference type="Pfam" id="PF01642"/>
    </source>
</evidence>
<dbReference type="GO" id="GO:0004494">
    <property type="term" value="F:methylmalonyl-CoA mutase activity"/>
    <property type="evidence" value="ECO:0007669"/>
    <property type="project" value="TreeGrafter"/>
</dbReference>
<evidence type="ECO:0000313" key="5">
    <source>
        <dbReference type="EMBL" id="VFK76613.1"/>
    </source>
</evidence>
<dbReference type="GO" id="GO:0019678">
    <property type="term" value="P:propionate metabolic process, methylmalonyl pathway"/>
    <property type="evidence" value="ECO:0007669"/>
    <property type="project" value="TreeGrafter"/>
</dbReference>
<evidence type="ECO:0000313" key="3">
    <source>
        <dbReference type="EMBL" id="VFK30683.1"/>
    </source>
</evidence>
<dbReference type="AlphaFoldDB" id="A0A450XY86"/>
<reference evidence="4" key="1">
    <citation type="submission" date="2019-02" db="EMBL/GenBank/DDBJ databases">
        <authorList>
            <person name="Gruber-Vodicka R. H."/>
            <person name="Seah K. B. B."/>
        </authorList>
    </citation>
    <scope>NUCLEOTIDE SEQUENCE</scope>
    <source>
        <strain evidence="3">BECK_BZ197</strain>
        <strain evidence="5">BECK_BZ198</strain>
        <strain evidence="4">BECK_BZ199</strain>
    </source>
</reference>
<gene>
    <name evidence="3" type="ORF">BECKMB1821G_GA0114241_106915</name>
    <name evidence="5" type="ORF">BECKMB1821H_GA0114242_106516</name>
    <name evidence="4" type="ORF">BECKMB1821I_GA0114274_106614</name>
</gene>
<dbReference type="EMBL" id="CAADGH010000065">
    <property type="protein sequence ID" value="VFK76613.1"/>
    <property type="molecule type" value="Genomic_DNA"/>
</dbReference>
<protein>
    <submittedName>
        <fullName evidence="4">Methylmalonyl-CoA mutase</fullName>
    </submittedName>
</protein>
<organism evidence="4">
    <name type="scientific">Candidatus Kentrum sp. MB</name>
    <dbReference type="NCBI Taxonomy" id="2138164"/>
    <lineage>
        <taxon>Bacteria</taxon>
        <taxon>Pseudomonadati</taxon>
        <taxon>Pseudomonadota</taxon>
        <taxon>Gammaproteobacteria</taxon>
        <taxon>Candidatus Kentrum</taxon>
    </lineage>
</organism>
<evidence type="ECO:0000313" key="4">
    <source>
        <dbReference type="EMBL" id="VFK34251.1"/>
    </source>
</evidence>
<dbReference type="GO" id="GO:0005737">
    <property type="term" value="C:cytoplasm"/>
    <property type="evidence" value="ECO:0007669"/>
    <property type="project" value="TreeGrafter"/>
</dbReference>
<dbReference type="Pfam" id="PF01642">
    <property type="entry name" value="MM_CoA_mutase"/>
    <property type="match status" value="1"/>
</dbReference>
<feature type="domain" description="Methylmalonyl-CoA mutase alpha/beta chain catalytic" evidence="2">
    <location>
        <begin position="43"/>
        <end position="126"/>
    </location>
</feature>
<dbReference type="SUPFAM" id="SSF51703">
    <property type="entry name" value="Cobalamin (vitamin B12)-dependent enzymes"/>
    <property type="match status" value="1"/>
</dbReference>
<dbReference type="InterPro" id="IPR016176">
    <property type="entry name" value="Cbl-dep_enz_cat"/>
</dbReference>
<feature type="region of interest" description="Disordered" evidence="1">
    <location>
        <begin position="203"/>
        <end position="224"/>
    </location>
</feature>
<sequence>MNQTPAFTQLDYDAITFPAAGFDQWKAAAEKAAGKPLGEILFKTMEHVDVKPLYTKDDIAGFPHLGYVAGIPPYFRGPYPSMYVTRPWTVRKSSRILHEESNAFYRRNLAAGQMGLSIAFDLATQATTPTMSGWLGTSARPGSPSTPWQICILLRVRLFPIPIRKSASCGEKLHTGLHLSAGPLHPHHRRHLQLHHEGDAQVQQHQHLRLSHAGSESHRRHRTRLHPRRDLRCHGLLSIFRMQLFRFHWFRLVACYKGSW</sequence>
<dbReference type="Gene3D" id="3.20.20.240">
    <property type="entry name" value="Methylmalonyl-CoA mutase"/>
    <property type="match status" value="1"/>
</dbReference>
<dbReference type="PANTHER" id="PTHR48101">
    <property type="entry name" value="METHYLMALONYL-COA MUTASE, MITOCHONDRIAL-RELATED"/>
    <property type="match status" value="1"/>
</dbReference>
<dbReference type="PANTHER" id="PTHR48101:SF4">
    <property type="entry name" value="METHYLMALONYL-COA MUTASE, MITOCHONDRIAL"/>
    <property type="match status" value="1"/>
</dbReference>
<name>A0A450XY86_9GAMM</name>
<dbReference type="InterPro" id="IPR006099">
    <property type="entry name" value="MeMalonylCoA_mutase_a/b_cat"/>
</dbReference>